<dbReference type="GO" id="GO:0005886">
    <property type="term" value="C:plasma membrane"/>
    <property type="evidence" value="ECO:0007669"/>
    <property type="project" value="UniProtKB-SubCell"/>
</dbReference>
<dbReference type="SUPFAM" id="SSF81321">
    <property type="entry name" value="Family A G protein-coupled receptor-like"/>
    <property type="match status" value="1"/>
</dbReference>
<dbReference type="PANTHER" id="PTHR24246:SF27">
    <property type="entry name" value="ADENOSINE RECEPTOR, ISOFORM A"/>
    <property type="match status" value="1"/>
</dbReference>
<dbReference type="PANTHER" id="PTHR24246">
    <property type="entry name" value="OLFACTORY RECEPTOR AND ADENOSINE RECEPTOR"/>
    <property type="match status" value="1"/>
</dbReference>
<feature type="region of interest" description="Disordered" evidence="8">
    <location>
        <begin position="446"/>
        <end position="468"/>
    </location>
</feature>
<protein>
    <submittedName>
        <fullName evidence="10">Uncharacterized protein</fullName>
    </submittedName>
</protein>
<feature type="transmembrane region" description="Helical" evidence="9">
    <location>
        <begin position="674"/>
        <end position="698"/>
    </location>
</feature>
<evidence type="ECO:0000256" key="4">
    <source>
        <dbReference type="ARBA" id="ARBA00023170"/>
    </source>
</evidence>
<feature type="transmembrane region" description="Helical" evidence="9">
    <location>
        <begin position="416"/>
        <end position="440"/>
    </location>
</feature>
<evidence type="ECO:0000256" key="7">
    <source>
        <dbReference type="SAM" id="Coils"/>
    </source>
</evidence>
<proteinExistence type="predicted"/>
<accession>A0A6V7WKK2</accession>
<organism evidence="10 11">
    <name type="scientific">Meloidogyne enterolobii</name>
    <name type="common">Root-knot nematode worm</name>
    <name type="synonym">Meloidogyne mayaguensis</name>
    <dbReference type="NCBI Taxonomy" id="390850"/>
    <lineage>
        <taxon>Eukaryota</taxon>
        <taxon>Metazoa</taxon>
        <taxon>Ecdysozoa</taxon>
        <taxon>Nematoda</taxon>
        <taxon>Chromadorea</taxon>
        <taxon>Rhabditida</taxon>
        <taxon>Tylenchina</taxon>
        <taxon>Tylenchomorpha</taxon>
        <taxon>Tylenchoidea</taxon>
        <taxon>Meloidogynidae</taxon>
        <taxon>Meloidogyninae</taxon>
        <taxon>Meloidogyne</taxon>
    </lineage>
</organism>
<keyword evidence="9" id="KW-0472">Membrane</keyword>
<feature type="compositionally biased region" description="Low complexity" evidence="8">
    <location>
        <begin position="453"/>
        <end position="462"/>
    </location>
</feature>
<reference evidence="10 11" key="1">
    <citation type="submission" date="2020-08" db="EMBL/GenBank/DDBJ databases">
        <authorList>
            <person name="Koutsovoulos G."/>
            <person name="Danchin GJ E."/>
        </authorList>
    </citation>
    <scope>NUCLEOTIDE SEQUENCE [LARGE SCALE GENOMIC DNA]</scope>
</reference>
<keyword evidence="9" id="KW-0812">Transmembrane</keyword>
<name>A0A6V7WKK2_MELEN</name>
<keyword evidence="6" id="KW-0807">Transducer</keyword>
<evidence type="ECO:0000256" key="8">
    <source>
        <dbReference type="SAM" id="MobiDB-lite"/>
    </source>
</evidence>
<evidence type="ECO:0000313" key="10">
    <source>
        <dbReference type="EMBL" id="CAD2187465.1"/>
    </source>
</evidence>
<keyword evidence="3" id="KW-0297">G-protein coupled receptor</keyword>
<comment type="subcellular location">
    <subcellularLocation>
        <location evidence="1">Cell membrane</location>
        <topology evidence="1">Multi-pass membrane protein</topology>
    </subcellularLocation>
</comment>
<keyword evidence="4" id="KW-0675">Receptor</keyword>
<feature type="transmembrane region" description="Helical" evidence="9">
    <location>
        <begin position="537"/>
        <end position="563"/>
    </location>
</feature>
<gene>
    <name evidence="10" type="ORF">MENT_LOCUS40054</name>
</gene>
<keyword evidence="2" id="KW-1003">Cell membrane</keyword>
<dbReference type="Proteomes" id="UP000580250">
    <property type="component" value="Unassembled WGS sequence"/>
</dbReference>
<keyword evidence="7" id="KW-0175">Coiled coil</keyword>
<dbReference type="EMBL" id="CAJEWN010000640">
    <property type="protein sequence ID" value="CAD2187465.1"/>
    <property type="molecule type" value="Genomic_DNA"/>
</dbReference>
<feature type="transmembrane region" description="Helical" evidence="9">
    <location>
        <begin position="380"/>
        <end position="404"/>
    </location>
</feature>
<evidence type="ECO:0000256" key="6">
    <source>
        <dbReference type="ARBA" id="ARBA00023224"/>
    </source>
</evidence>
<evidence type="ECO:0000256" key="3">
    <source>
        <dbReference type="ARBA" id="ARBA00023040"/>
    </source>
</evidence>
<feature type="transmembrane region" description="Helical" evidence="9">
    <location>
        <begin position="618"/>
        <end position="641"/>
    </location>
</feature>
<feature type="transmembrane region" description="Helical" evidence="9">
    <location>
        <begin position="502"/>
        <end position="522"/>
    </location>
</feature>
<dbReference type="AlphaFoldDB" id="A0A6V7WKK2"/>
<evidence type="ECO:0000256" key="9">
    <source>
        <dbReference type="SAM" id="Phobius"/>
    </source>
</evidence>
<keyword evidence="9" id="KW-1133">Transmembrane helix</keyword>
<sequence length="794" mass="92144">MLCVDNNEQWVMREGENPLVNNLIRHYIMCNPKYKIVLKTKKYEGLVWLMQSLAFCSILESTQKKLPYGGRSPEFHRDFQMNLLKAAFALVCKRTDYIGRYHLSSYAEVFKILYERNNSNRKHVCDRMVLQEADLFKRCQVLDTQEEEKQQEMEQFRKNCIEQNSKKDAGPNMTKTEWWTTTVLSSNNFFTRFSQLCEGRPRYTFDQFIEINSNTNAGMGQALANDILFMNGISNYLKAKIKKRSLLPYLVMKTRLLLQHFPLASIWVAPRIEKAYRCKMLAANEQFQEDYSENLVNTVIENSNYLNGSNNTNSLNNSFGGFNEDISSTEQQTAVVYEWKSEDHQFFAENCPIADGGFTDEYLTEETVSDFSWLASQARLGLVIEIGLLFGIVFNTTILSALLYQIRHNLSTATILFIFNILFSNVLFVASFVCLFSNMLSDSDYQQEKPNEDQQQQTTSSSTDDDERPPSAALYIGEMLQHHLFKPSEFLKNLLQETLLSLAQNGSLLGLTHLLVLVLLVIKRSMDGKGIRLSKRYVICLFSCVWFVLIISHISFSALQYFAVSELHRLLNQLKTTVGFYLCNRNDRYSVFNEIGERCDSISVFHDFGHFLLRGHTLFTLFFLFVSIAIFLATIFCHWRVNLQHDFLNSRNSGNRRKREHSPYRRRETLFNTLLLSLGAFFISVSGQSFIEIAVFWVSDRRDVTRLAAAYQLFRIAAFIDPLLNPLLVAVRTPAIRRKLRHHFYLTLQIFCAIFCPCWRKQLLLPKHKRGRDSVLVAKRRRQTASLPYGRLFP</sequence>
<comment type="caution">
    <text evidence="10">The sequence shown here is derived from an EMBL/GenBank/DDBJ whole genome shotgun (WGS) entry which is preliminary data.</text>
</comment>
<feature type="transmembrane region" description="Helical" evidence="9">
    <location>
        <begin position="710"/>
        <end position="731"/>
    </location>
</feature>
<dbReference type="GO" id="GO:0004930">
    <property type="term" value="F:G protein-coupled receptor activity"/>
    <property type="evidence" value="ECO:0007669"/>
    <property type="project" value="UniProtKB-KW"/>
</dbReference>
<feature type="coiled-coil region" evidence="7">
    <location>
        <begin position="139"/>
        <end position="166"/>
    </location>
</feature>
<evidence type="ECO:0000313" key="11">
    <source>
        <dbReference type="Proteomes" id="UP000580250"/>
    </source>
</evidence>
<dbReference type="OrthoDB" id="5870282at2759"/>
<evidence type="ECO:0000256" key="5">
    <source>
        <dbReference type="ARBA" id="ARBA00023180"/>
    </source>
</evidence>
<evidence type="ECO:0000256" key="2">
    <source>
        <dbReference type="ARBA" id="ARBA00022475"/>
    </source>
</evidence>
<dbReference type="Gene3D" id="1.20.1070.10">
    <property type="entry name" value="Rhodopsin 7-helix transmembrane proteins"/>
    <property type="match status" value="1"/>
</dbReference>
<evidence type="ECO:0000256" key="1">
    <source>
        <dbReference type="ARBA" id="ARBA00004651"/>
    </source>
</evidence>
<keyword evidence="5" id="KW-0325">Glycoprotein</keyword>